<dbReference type="Pfam" id="PF00664">
    <property type="entry name" value="ABC_membrane"/>
    <property type="match status" value="1"/>
</dbReference>
<evidence type="ECO:0000256" key="7">
    <source>
        <dbReference type="SAM" id="Phobius"/>
    </source>
</evidence>
<dbReference type="PROSITE" id="PS50893">
    <property type="entry name" value="ABC_TRANSPORTER_2"/>
    <property type="match status" value="1"/>
</dbReference>
<feature type="transmembrane region" description="Helical" evidence="7">
    <location>
        <begin position="148"/>
        <end position="173"/>
    </location>
</feature>
<comment type="caution">
    <text evidence="10">The sequence shown here is derived from an EMBL/GenBank/DDBJ whole genome shotgun (WGS) entry which is preliminary data.</text>
</comment>
<dbReference type="RefSeq" id="WP_183593233.1">
    <property type="nucleotide sequence ID" value="NZ_JACHWR010000002.1"/>
</dbReference>
<evidence type="ECO:0000313" key="11">
    <source>
        <dbReference type="Proteomes" id="UP000589626"/>
    </source>
</evidence>
<dbReference type="AlphaFoldDB" id="A0A7W4VY06"/>
<name>A0A7W4VY06_9ACTN</name>
<sequence>MSDADTATGTLPPEGGFPVADGRATAAEVWRLSRGHRLKLVAVAALGIVSTAVDLIPAVAIGLLVDRVQDGTAGLGTVLTATAVMALSAVLGTAGTALTIVLGTRTYHTILAALRERLVERALTLPQHLVERAGTGDLISRSSDDVTAVADAAPAVIPVLTVTVFTIVVSLGGLTALEWPYAAALAVVLPVYAVALRWYHRAGPQAYRAERAAMSTRAQQILESQRGYETVLGFGLAEQRHRAVLTTSWAVALQSMRARTVQSMLSGRLNLGEFLSLAAVLVVGFVLIERGDSSVGGATTAMLLVLRLLGPLNQLLLVFDTLQSALASLSRMIGVLTVPDASEPTATAVSGTAMAGTAVAGTAVRLTDVTFSYDHGPLVLDDITLDLREHQHVAVVGASGAGKTTLAAVIAGIHPPNTGNVARPGHVAVITQEVHVFAGTVRANLTLAAPGATDRDIRAALDATGAAGLLARLPDGLDTVVGTGGHPLTDAQAQQLALARVLLADPELAVLDEATAEAGSADAQQLDRAVLAVLAGRAGLVIAHRLSQAASCDRIVVMEHGRIIESGTQDELVSAGGVYAGLWAAWVSGR</sequence>
<evidence type="ECO:0000313" key="10">
    <source>
        <dbReference type="EMBL" id="MBB3043377.1"/>
    </source>
</evidence>
<evidence type="ECO:0000259" key="9">
    <source>
        <dbReference type="PROSITE" id="PS50929"/>
    </source>
</evidence>
<evidence type="ECO:0000256" key="2">
    <source>
        <dbReference type="ARBA" id="ARBA00022692"/>
    </source>
</evidence>
<feature type="domain" description="ABC transmembrane type-1" evidence="9">
    <location>
        <begin position="41"/>
        <end position="324"/>
    </location>
</feature>
<evidence type="ECO:0000256" key="4">
    <source>
        <dbReference type="ARBA" id="ARBA00022840"/>
    </source>
</evidence>
<dbReference type="CDD" id="cd07346">
    <property type="entry name" value="ABC_6TM_exporters"/>
    <property type="match status" value="1"/>
</dbReference>
<dbReference type="Proteomes" id="UP000589626">
    <property type="component" value="Unassembled WGS sequence"/>
</dbReference>
<dbReference type="Pfam" id="PF00005">
    <property type="entry name" value="ABC_tran"/>
    <property type="match status" value="1"/>
</dbReference>
<dbReference type="InterPro" id="IPR027417">
    <property type="entry name" value="P-loop_NTPase"/>
</dbReference>
<evidence type="ECO:0000256" key="3">
    <source>
        <dbReference type="ARBA" id="ARBA00022741"/>
    </source>
</evidence>
<comment type="subcellular location">
    <subcellularLocation>
        <location evidence="1">Cell membrane</location>
        <topology evidence="1">Multi-pass membrane protein</topology>
    </subcellularLocation>
</comment>
<dbReference type="InterPro" id="IPR039421">
    <property type="entry name" value="Type_1_exporter"/>
</dbReference>
<gene>
    <name evidence="10" type="ORF">FHU40_003195</name>
</gene>
<accession>A0A7W4VY06</accession>
<feature type="transmembrane region" description="Helical" evidence="7">
    <location>
        <begin position="179"/>
        <end position="199"/>
    </location>
</feature>
<organism evidence="10 11">
    <name type="scientific">Nocardioides soli</name>
    <dbReference type="NCBI Taxonomy" id="1036020"/>
    <lineage>
        <taxon>Bacteria</taxon>
        <taxon>Bacillati</taxon>
        <taxon>Actinomycetota</taxon>
        <taxon>Actinomycetes</taxon>
        <taxon>Propionibacteriales</taxon>
        <taxon>Nocardioidaceae</taxon>
        <taxon>Nocardioides</taxon>
    </lineage>
</organism>
<keyword evidence="6 7" id="KW-0472">Membrane</keyword>
<dbReference type="InterPro" id="IPR003593">
    <property type="entry name" value="AAA+_ATPase"/>
</dbReference>
<dbReference type="SMART" id="SM00382">
    <property type="entry name" value="AAA"/>
    <property type="match status" value="1"/>
</dbReference>
<reference evidence="10 11" key="1">
    <citation type="submission" date="2020-08" db="EMBL/GenBank/DDBJ databases">
        <title>Sequencing the genomes of 1000 actinobacteria strains.</title>
        <authorList>
            <person name="Klenk H.-P."/>
        </authorList>
    </citation>
    <scope>NUCLEOTIDE SEQUENCE [LARGE SCALE GENOMIC DNA]</scope>
    <source>
        <strain evidence="10 11">DSM 105498</strain>
    </source>
</reference>
<keyword evidence="3" id="KW-0547">Nucleotide-binding</keyword>
<feature type="transmembrane region" description="Helical" evidence="7">
    <location>
        <begin position="40"/>
        <end position="65"/>
    </location>
</feature>
<feature type="transmembrane region" description="Helical" evidence="7">
    <location>
        <begin position="77"/>
        <end position="102"/>
    </location>
</feature>
<dbReference type="Gene3D" id="3.40.50.300">
    <property type="entry name" value="P-loop containing nucleotide triphosphate hydrolases"/>
    <property type="match status" value="1"/>
</dbReference>
<dbReference type="SUPFAM" id="SSF90123">
    <property type="entry name" value="ABC transporter transmembrane region"/>
    <property type="match status" value="1"/>
</dbReference>
<dbReference type="InterPro" id="IPR011527">
    <property type="entry name" value="ABC1_TM_dom"/>
</dbReference>
<keyword evidence="11" id="KW-1185">Reference proteome</keyword>
<dbReference type="PANTHER" id="PTHR43394">
    <property type="entry name" value="ATP-DEPENDENT PERMEASE MDL1, MITOCHONDRIAL"/>
    <property type="match status" value="1"/>
</dbReference>
<keyword evidence="2 7" id="KW-0812">Transmembrane</keyword>
<dbReference type="GO" id="GO:0015421">
    <property type="term" value="F:ABC-type oligopeptide transporter activity"/>
    <property type="evidence" value="ECO:0007669"/>
    <property type="project" value="TreeGrafter"/>
</dbReference>
<evidence type="ECO:0000256" key="1">
    <source>
        <dbReference type="ARBA" id="ARBA00004651"/>
    </source>
</evidence>
<evidence type="ECO:0000256" key="5">
    <source>
        <dbReference type="ARBA" id="ARBA00022989"/>
    </source>
</evidence>
<protein>
    <submittedName>
        <fullName evidence="10">ATP-binding cassette subfamily C protein</fullName>
    </submittedName>
</protein>
<feature type="domain" description="ABC transporter" evidence="8">
    <location>
        <begin position="364"/>
        <end position="585"/>
    </location>
</feature>
<dbReference type="PROSITE" id="PS50929">
    <property type="entry name" value="ABC_TM1F"/>
    <property type="match status" value="1"/>
</dbReference>
<dbReference type="SUPFAM" id="SSF52540">
    <property type="entry name" value="P-loop containing nucleoside triphosphate hydrolases"/>
    <property type="match status" value="1"/>
</dbReference>
<dbReference type="Gene3D" id="1.20.1560.10">
    <property type="entry name" value="ABC transporter type 1, transmembrane domain"/>
    <property type="match status" value="1"/>
</dbReference>
<dbReference type="GO" id="GO:0005524">
    <property type="term" value="F:ATP binding"/>
    <property type="evidence" value="ECO:0007669"/>
    <property type="project" value="UniProtKB-KW"/>
</dbReference>
<keyword evidence="4 10" id="KW-0067">ATP-binding</keyword>
<proteinExistence type="predicted"/>
<dbReference type="InterPro" id="IPR036640">
    <property type="entry name" value="ABC1_TM_sf"/>
</dbReference>
<keyword evidence="5 7" id="KW-1133">Transmembrane helix</keyword>
<dbReference type="PANTHER" id="PTHR43394:SF1">
    <property type="entry name" value="ATP-BINDING CASSETTE SUB-FAMILY B MEMBER 10, MITOCHONDRIAL"/>
    <property type="match status" value="1"/>
</dbReference>
<evidence type="ECO:0000256" key="6">
    <source>
        <dbReference type="ARBA" id="ARBA00023136"/>
    </source>
</evidence>
<dbReference type="InterPro" id="IPR003439">
    <property type="entry name" value="ABC_transporter-like_ATP-bd"/>
</dbReference>
<feature type="transmembrane region" description="Helical" evidence="7">
    <location>
        <begin position="269"/>
        <end position="288"/>
    </location>
</feature>
<evidence type="ECO:0000259" key="8">
    <source>
        <dbReference type="PROSITE" id="PS50893"/>
    </source>
</evidence>
<dbReference type="GO" id="GO:0005886">
    <property type="term" value="C:plasma membrane"/>
    <property type="evidence" value="ECO:0007669"/>
    <property type="project" value="UniProtKB-SubCell"/>
</dbReference>
<dbReference type="GO" id="GO:0016887">
    <property type="term" value="F:ATP hydrolysis activity"/>
    <property type="evidence" value="ECO:0007669"/>
    <property type="project" value="InterPro"/>
</dbReference>
<dbReference type="EMBL" id="JACHWR010000002">
    <property type="protein sequence ID" value="MBB3043377.1"/>
    <property type="molecule type" value="Genomic_DNA"/>
</dbReference>